<organism evidence="1 2">
    <name type="scientific">Paractinoplanes rishiriensis</name>
    <dbReference type="NCBI Taxonomy" id="1050105"/>
    <lineage>
        <taxon>Bacteria</taxon>
        <taxon>Bacillati</taxon>
        <taxon>Actinomycetota</taxon>
        <taxon>Actinomycetes</taxon>
        <taxon>Micromonosporales</taxon>
        <taxon>Micromonosporaceae</taxon>
        <taxon>Paractinoplanes</taxon>
    </lineage>
</organism>
<dbReference type="RefSeq" id="WP_203785975.1">
    <property type="nucleotide sequence ID" value="NZ_BOMV01000069.1"/>
</dbReference>
<evidence type="ECO:0000313" key="1">
    <source>
        <dbReference type="EMBL" id="GIE98953.1"/>
    </source>
</evidence>
<name>A0A919K2A6_9ACTN</name>
<gene>
    <name evidence="1" type="ORF">Ari01nite_64180</name>
</gene>
<dbReference type="AlphaFoldDB" id="A0A919K2A6"/>
<keyword evidence="2" id="KW-1185">Reference proteome</keyword>
<reference evidence="1" key="1">
    <citation type="submission" date="2021-01" db="EMBL/GenBank/DDBJ databases">
        <title>Whole genome shotgun sequence of Actinoplanes rishiriensis NBRC 108556.</title>
        <authorList>
            <person name="Komaki H."/>
            <person name="Tamura T."/>
        </authorList>
    </citation>
    <scope>NUCLEOTIDE SEQUENCE</scope>
    <source>
        <strain evidence="1">NBRC 108556</strain>
    </source>
</reference>
<protein>
    <submittedName>
        <fullName evidence="1">Uncharacterized protein</fullName>
    </submittedName>
</protein>
<dbReference type="EMBL" id="BOMV01000069">
    <property type="protein sequence ID" value="GIE98953.1"/>
    <property type="molecule type" value="Genomic_DNA"/>
</dbReference>
<accession>A0A919K2A6</accession>
<sequence>MNTDVVDAGVRTLAEQISNGQTTPEAVLPDGVILGVRILPDRDAHPSDYDEYGPADLDAFRDGEWRFVGLRVVVNPGPAEIASNGVWAVELGRTEGDIETGYLQDLIHCELAGITEQLPPADVALVEALTR</sequence>
<evidence type="ECO:0000313" key="2">
    <source>
        <dbReference type="Proteomes" id="UP000636960"/>
    </source>
</evidence>
<proteinExistence type="predicted"/>
<dbReference type="Proteomes" id="UP000636960">
    <property type="component" value="Unassembled WGS sequence"/>
</dbReference>
<comment type="caution">
    <text evidence="1">The sequence shown here is derived from an EMBL/GenBank/DDBJ whole genome shotgun (WGS) entry which is preliminary data.</text>
</comment>